<gene>
    <name evidence="1" type="ORF">B0H17DRAFT_1198144</name>
</gene>
<dbReference type="EMBL" id="JARKIE010000035">
    <property type="protein sequence ID" value="KAJ7696223.1"/>
    <property type="molecule type" value="Genomic_DNA"/>
</dbReference>
<reference evidence="1" key="1">
    <citation type="submission" date="2023-03" db="EMBL/GenBank/DDBJ databases">
        <title>Massive genome expansion in bonnet fungi (Mycena s.s.) driven by repeated elements and novel gene families across ecological guilds.</title>
        <authorList>
            <consortium name="Lawrence Berkeley National Laboratory"/>
            <person name="Harder C.B."/>
            <person name="Miyauchi S."/>
            <person name="Viragh M."/>
            <person name="Kuo A."/>
            <person name="Thoen E."/>
            <person name="Andreopoulos B."/>
            <person name="Lu D."/>
            <person name="Skrede I."/>
            <person name="Drula E."/>
            <person name="Henrissat B."/>
            <person name="Morin E."/>
            <person name="Kohler A."/>
            <person name="Barry K."/>
            <person name="LaButti K."/>
            <person name="Morin E."/>
            <person name="Salamov A."/>
            <person name="Lipzen A."/>
            <person name="Mereny Z."/>
            <person name="Hegedus B."/>
            <person name="Baldrian P."/>
            <person name="Stursova M."/>
            <person name="Weitz H."/>
            <person name="Taylor A."/>
            <person name="Grigoriev I.V."/>
            <person name="Nagy L.G."/>
            <person name="Martin F."/>
            <person name="Kauserud H."/>
        </authorList>
    </citation>
    <scope>NUCLEOTIDE SEQUENCE</scope>
    <source>
        <strain evidence="1">CBHHK067</strain>
    </source>
</reference>
<evidence type="ECO:0000313" key="2">
    <source>
        <dbReference type="Proteomes" id="UP001221757"/>
    </source>
</evidence>
<keyword evidence="2" id="KW-1185">Reference proteome</keyword>
<evidence type="ECO:0000313" key="1">
    <source>
        <dbReference type="EMBL" id="KAJ7696223.1"/>
    </source>
</evidence>
<accession>A0AAD7DNT4</accession>
<dbReference type="Proteomes" id="UP001221757">
    <property type="component" value="Unassembled WGS sequence"/>
</dbReference>
<proteinExistence type="predicted"/>
<sequence length="256" mass="27713">MDVIWPDPPLAFTSRASSSHLPTHLPVKPAVQSWLSREGIEVAYIAWPFPPPSPILAKTMYNLTENPARQQTMGHVNMMADTVIVNASPEDLRAILRSMLASKTPGLASAFLMSTRARAYQRSGAGDGILYPFSESGAVAPRVLESLTRARLLYGSGLGFASLAPLAAIVRSTIGHRWPAESEEAYILVVIDADIAQALQSCKDELLGSPQSDYSAARKVLGELVAALEASRLDVDKWGGEFPFERGMCSVLDFKL</sequence>
<name>A0AAD7DNT4_MYCRO</name>
<dbReference type="AlphaFoldDB" id="A0AAD7DNT4"/>
<protein>
    <submittedName>
        <fullName evidence="1">Uncharacterized protein</fullName>
    </submittedName>
</protein>
<comment type="caution">
    <text evidence="1">The sequence shown here is derived from an EMBL/GenBank/DDBJ whole genome shotgun (WGS) entry which is preliminary data.</text>
</comment>
<organism evidence="1 2">
    <name type="scientific">Mycena rosella</name>
    <name type="common">Pink bonnet</name>
    <name type="synonym">Agaricus rosellus</name>
    <dbReference type="NCBI Taxonomy" id="1033263"/>
    <lineage>
        <taxon>Eukaryota</taxon>
        <taxon>Fungi</taxon>
        <taxon>Dikarya</taxon>
        <taxon>Basidiomycota</taxon>
        <taxon>Agaricomycotina</taxon>
        <taxon>Agaricomycetes</taxon>
        <taxon>Agaricomycetidae</taxon>
        <taxon>Agaricales</taxon>
        <taxon>Marasmiineae</taxon>
        <taxon>Mycenaceae</taxon>
        <taxon>Mycena</taxon>
    </lineage>
</organism>